<name>A0A2T6ZTT4_TUBBO</name>
<evidence type="ECO:0000313" key="3">
    <source>
        <dbReference type="Proteomes" id="UP000244722"/>
    </source>
</evidence>
<reference evidence="2 3" key="1">
    <citation type="submission" date="2017-04" db="EMBL/GenBank/DDBJ databases">
        <title>Draft genome sequence of Tuber borchii Vittad., a whitish edible truffle.</title>
        <authorList>
            <consortium name="DOE Joint Genome Institute"/>
            <person name="Murat C."/>
            <person name="Kuo A."/>
            <person name="Barry K.W."/>
            <person name="Clum A."/>
            <person name="Dockter R.B."/>
            <person name="Fauchery L."/>
            <person name="Iotti M."/>
            <person name="Kohler A."/>
            <person name="Labutti K."/>
            <person name="Lindquist E.A."/>
            <person name="Lipzen A."/>
            <person name="Ohm R.A."/>
            <person name="Wang M."/>
            <person name="Grigoriev I.V."/>
            <person name="Zambonelli A."/>
            <person name="Martin F.M."/>
        </authorList>
    </citation>
    <scope>NUCLEOTIDE SEQUENCE [LARGE SCALE GENOMIC DNA]</scope>
    <source>
        <strain evidence="2 3">Tbo3840</strain>
    </source>
</reference>
<dbReference type="OrthoDB" id="5238185at2759"/>
<evidence type="ECO:0000313" key="2">
    <source>
        <dbReference type="EMBL" id="PUU78908.1"/>
    </source>
</evidence>
<proteinExistence type="predicted"/>
<feature type="region of interest" description="Disordered" evidence="1">
    <location>
        <begin position="152"/>
        <end position="173"/>
    </location>
</feature>
<accession>A0A2T6ZTT4</accession>
<sequence length="228" mass="25297">MDPCNTKIPRMMDLTGGDIAANTLTINSQTRINAFIALYNRYQVRQEVMEQLPEVNRSNIFPSAPVNGSCPCGKWQFSMGPQTRTDGVHPTIKPTILGFSTLVESINNPRHPANAREWSILGPFYTDDAHFTESGDSIASPNKGELRIVRCTHQDSPGSSMPDSGRAGSDSRDDLKINKHGELWFKYVKPILYSIMHDDAGGRTPGGAEQTSLPFRAHSHFKIGRREI</sequence>
<dbReference type="InterPro" id="IPR015889">
    <property type="entry name" value="Intradiol_dOase_core"/>
</dbReference>
<dbReference type="STRING" id="42251.A0A2T6ZTT4"/>
<keyword evidence="3" id="KW-1185">Reference proteome</keyword>
<organism evidence="2 3">
    <name type="scientific">Tuber borchii</name>
    <name type="common">White truffle</name>
    <dbReference type="NCBI Taxonomy" id="42251"/>
    <lineage>
        <taxon>Eukaryota</taxon>
        <taxon>Fungi</taxon>
        <taxon>Dikarya</taxon>
        <taxon>Ascomycota</taxon>
        <taxon>Pezizomycotina</taxon>
        <taxon>Pezizomycetes</taxon>
        <taxon>Pezizales</taxon>
        <taxon>Tuberaceae</taxon>
        <taxon>Tuber</taxon>
    </lineage>
</organism>
<comment type="caution">
    <text evidence="2">The sequence shown here is derived from an EMBL/GenBank/DDBJ whole genome shotgun (WGS) entry which is preliminary data.</text>
</comment>
<dbReference type="Proteomes" id="UP000244722">
    <property type="component" value="Unassembled WGS sequence"/>
</dbReference>
<dbReference type="GO" id="GO:0016702">
    <property type="term" value="F:oxidoreductase activity, acting on single donors with incorporation of molecular oxygen, incorporation of two atoms of oxygen"/>
    <property type="evidence" value="ECO:0007669"/>
    <property type="project" value="InterPro"/>
</dbReference>
<dbReference type="GO" id="GO:0005506">
    <property type="term" value="F:iron ion binding"/>
    <property type="evidence" value="ECO:0007669"/>
    <property type="project" value="InterPro"/>
</dbReference>
<dbReference type="EMBL" id="NESQ01000104">
    <property type="protein sequence ID" value="PUU78908.1"/>
    <property type="molecule type" value="Genomic_DNA"/>
</dbReference>
<dbReference type="SUPFAM" id="SSF49482">
    <property type="entry name" value="Aromatic compound dioxygenase"/>
    <property type="match status" value="1"/>
</dbReference>
<dbReference type="AlphaFoldDB" id="A0A2T6ZTT4"/>
<gene>
    <name evidence="2" type="ORF">B9Z19DRAFT_1192993</name>
</gene>
<protein>
    <submittedName>
        <fullName evidence="2">Uncharacterized protein</fullName>
    </submittedName>
</protein>
<evidence type="ECO:0000256" key="1">
    <source>
        <dbReference type="SAM" id="MobiDB-lite"/>
    </source>
</evidence>